<dbReference type="RefSeq" id="WP_268781386.1">
    <property type="nucleotide sequence ID" value="NZ_JAPRAT010000048.1"/>
</dbReference>
<proteinExistence type="predicted"/>
<sequence length="65" mass="7917">MSEYLKHFYTELLDQSIKSHKYYQKSIRELEEDNLIGYDVYDIAVKSNRLALERIEWCLSKLKEE</sequence>
<dbReference type="EMBL" id="JAPRAT010000048">
    <property type="protein sequence ID" value="MCZ0704611.1"/>
    <property type="molecule type" value="Genomic_DNA"/>
</dbReference>
<gene>
    <name evidence="1" type="ORF">OWO01_15475</name>
</gene>
<keyword evidence="2" id="KW-1185">Reference proteome</keyword>
<evidence type="ECO:0000313" key="1">
    <source>
        <dbReference type="EMBL" id="MCZ0704611.1"/>
    </source>
</evidence>
<dbReference type="AlphaFoldDB" id="A0A9J6RH06"/>
<accession>A0A9J6RH06</accession>
<dbReference type="Proteomes" id="UP001084197">
    <property type="component" value="Unassembled WGS sequence"/>
</dbReference>
<evidence type="ECO:0000313" key="2">
    <source>
        <dbReference type="Proteomes" id="UP001084197"/>
    </source>
</evidence>
<reference evidence="1" key="1">
    <citation type="submission" date="2022-11" db="EMBL/GenBank/DDBJ databases">
        <title>WGS of Natronobacillus azotifigens 24KS-1, an anaerobic diazotrophic haloalkaliphile from soda-rich habitats.</title>
        <authorList>
            <person name="Sorokin D.Y."/>
            <person name="Merkel A.Y."/>
        </authorList>
    </citation>
    <scope>NUCLEOTIDE SEQUENCE</scope>
    <source>
        <strain evidence="1">24KS-1</strain>
    </source>
</reference>
<organism evidence="1 2">
    <name type="scientific">Natronobacillus azotifigens</name>
    <dbReference type="NCBI Taxonomy" id="472978"/>
    <lineage>
        <taxon>Bacteria</taxon>
        <taxon>Bacillati</taxon>
        <taxon>Bacillota</taxon>
        <taxon>Bacilli</taxon>
        <taxon>Bacillales</taxon>
        <taxon>Bacillaceae</taxon>
        <taxon>Natronobacillus</taxon>
    </lineage>
</organism>
<name>A0A9J6RH06_9BACI</name>
<protein>
    <submittedName>
        <fullName evidence="1">Uncharacterized protein</fullName>
    </submittedName>
</protein>
<comment type="caution">
    <text evidence="1">The sequence shown here is derived from an EMBL/GenBank/DDBJ whole genome shotgun (WGS) entry which is preliminary data.</text>
</comment>